<dbReference type="GO" id="GO:1990961">
    <property type="term" value="P:xenobiotic detoxification by transmembrane export across the plasma membrane"/>
    <property type="evidence" value="ECO:0007669"/>
    <property type="project" value="TreeGrafter"/>
</dbReference>
<name>A0A2K0TDN5_9HYPO</name>
<keyword evidence="2 5" id="KW-0812">Transmembrane</keyword>
<dbReference type="GO" id="GO:0015244">
    <property type="term" value="F:fluconazole transmembrane transporter activity"/>
    <property type="evidence" value="ECO:0007669"/>
    <property type="project" value="TreeGrafter"/>
</dbReference>
<accession>A0A2K0TDN5</accession>
<dbReference type="InterPro" id="IPR036259">
    <property type="entry name" value="MFS_trans_sf"/>
</dbReference>
<evidence type="ECO:0000256" key="4">
    <source>
        <dbReference type="ARBA" id="ARBA00023136"/>
    </source>
</evidence>
<feature type="transmembrane region" description="Helical" evidence="5">
    <location>
        <begin position="365"/>
        <end position="387"/>
    </location>
</feature>
<comment type="subcellular location">
    <subcellularLocation>
        <location evidence="1">Membrane</location>
        <topology evidence="1">Multi-pass membrane protein</topology>
    </subcellularLocation>
</comment>
<dbReference type="GO" id="GO:0005886">
    <property type="term" value="C:plasma membrane"/>
    <property type="evidence" value="ECO:0007669"/>
    <property type="project" value="TreeGrafter"/>
</dbReference>
<evidence type="ECO:0000313" key="7">
    <source>
        <dbReference type="EMBL" id="PNP43640.1"/>
    </source>
</evidence>
<reference evidence="7 8" key="1">
    <citation type="submission" date="2017-02" db="EMBL/GenBank/DDBJ databases">
        <title>Genomes of Trichoderma spp. with biocontrol activity.</title>
        <authorList>
            <person name="Gardiner D."/>
            <person name="Kazan K."/>
            <person name="Vos C."/>
            <person name="Harvey P."/>
        </authorList>
    </citation>
    <scope>NUCLEOTIDE SEQUENCE [LARGE SCALE GENOMIC DNA]</scope>
    <source>
        <strain evidence="7 8">A5MH</strain>
    </source>
</reference>
<feature type="transmembrane region" description="Helical" evidence="5">
    <location>
        <begin position="153"/>
        <end position="176"/>
    </location>
</feature>
<feature type="transmembrane region" description="Helical" evidence="5">
    <location>
        <begin position="460"/>
        <end position="484"/>
    </location>
</feature>
<evidence type="ECO:0000313" key="8">
    <source>
        <dbReference type="Proteomes" id="UP000236546"/>
    </source>
</evidence>
<dbReference type="EMBL" id="MTYH01000037">
    <property type="protein sequence ID" value="PNP43640.1"/>
    <property type="molecule type" value="Genomic_DNA"/>
</dbReference>
<gene>
    <name evidence="7" type="ORF">TGAMA5MH_04612</name>
</gene>
<feature type="transmembrane region" description="Helical" evidence="5">
    <location>
        <begin position="435"/>
        <end position="454"/>
    </location>
</feature>
<feature type="transmembrane region" description="Helical" evidence="5">
    <location>
        <begin position="188"/>
        <end position="207"/>
    </location>
</feature>
<feature type="transmembrane region" description="Helical" evidence="5">
    <location>
        <begin position="529"/>
        <end position="548"/>
    </location>
</feature>
<dbReference type="AlphaFoldDB" id="A0A2K0TDN5"/>
<evidence type="ECO:0000256" key="2">
    <source>
        <dbReference type="ARBA" id="ARBA00022692"/>
    </source>
</evidence>
<dbReference type="SUPFAM" id="SSF103473">
    <property type="entry name" value="MFS general substrate transporter"/>
    <property type="match status" value="1"/>
</dbReference>
<proteinExistence type="predicted"/>
<evidence type="ECO:0000256" key="3">
    <source>
        <dbReference type="ARBA" id="ARBA00022989"/>
    </source>
</evidence>
<keyword evidence="4 5" id="KW-0472">Membrane</keyword>
<comment type="caution">
    <text evidence="7">The sequence shown here is derived from an EMBL/GenBank/DDBJ whole genome shotgun (WGS) entry which is preliminary data.</text>
</comment>
<keyword evidence="3 5" id="KW-1133">Transmembrane helix</keyword>
<feature type="transmembrane region" description="Helical" evidence="5">
    <location>
        <begin position="120"/>
        <end position="141"/>
    </location>
</feature>
<feature type="domain" description="Major facilitator superfamily (MFS) profile" evidence="6">
    <location>
        <begin position="122"/>
        <end position="563"/>
    </location>
</feature>
<organism evidence="7 8">
    <name type="scientific">Trichoderma gamsii</name>
    <dbReference type="NCBI Taxonomy" id="398673"/>
    <lineage>
        <taxon>Eukaryota</taxon>
        <taxon>Fungi</taxon>
        <taxon>Dikarya</taxon>
        <taxon>Ascomycota</taxon>
        <taxon>Pezizomycotina</taxon>
        <taxon>Sordariomycetes</taxon>
        <taxon>Hypocreomycetidae</taxon>
        <taxon>Hypocreales</taxon>
        <taxon>Hypocreaceae</taxon>
        <taxon>Trichoderma</taxon>
    </lineage>
</organism>
<protein>
    <recommendedName>
        <fullName evidence="6">Major facilitator superfamily (MFS) profile domain-containing protein</fullName>
    </recommendedName>
</protein>
<dbReference type="OrthoDB" id="3357846at2759"/>
<dbReference type="PROSITE" id="PS50850">
    <property type="entry name" value="MFS"/>
    <property type="match status" value="1"/>
</dbReference>
<dbReference type="Gene3D" id="1.20.1250.20">
    <property type="entry name" value="MFS general substrate transporter like domains"/>
    <property type="match status" value="1"/>
</dbReference>
<dbReference type="PANTHER" id="PTHR23502">
    <property type="entry name" value="MAJOR FACILITATOR SUPERFAMILY"/>
    <property type="match status" value="1"/>
</dbReference>
<evidence type="ECO:0000259" key="6">
    <source>
        <dbReference type="PROSITE" id="PS50850"/>
    </source>
</evidence>
<dbReference type="InterPro" id="IPR011701">
    <property type="entry name" value="MFS"/>
</dbReference>
<feature type="transmembrane region" description="Helical" evidence="5">
    <location>
        <begin position="496"/>
        <end position="517"/>
    </location>
</feature>
<dbReference type="Pfam" id="PF07690">
    <property type="entry name" value="MFS_1"/>
    <property type="match status" value="1"/>
</dbReference>
<sequence>MADFFRDTTFGQTVRLLSGKRLFLHPEEKPGFVLPPEYQLSLNNEEKLAARRSSPASTLQNSDADVEAHRSSVDAAGIELHKTKSVPIAPVKTSDGTILVDWYSTDDPANPQNWSTGRRAWVVIVMSLYTMIAYMAGSLYATSEPGVQEQFGVGNQTVLLGLSMFVLAYGVGPLFFGPITEIPAVGRGWVYSLSFIVTFALSFPTATVNSFDGLIALRFFQGFFGSVGIAIGGASVGDVVPFLYFPYGLVAWILAFWWAPPIGTVSGGFAAMAHGWRWPMWLITWWSAPMLLMLLFLTPETSPSNILLRRAQRLRALTGDSRLQSQGELDQRGMTATSILMETLIRPFEIAIKDPAVAYVHLYTAFFYGVFFCFFEVFPLVFIPIYGFNLGEIGLVFQCCGIGATIGTVFYFLFLRYYMIPDNVKNGFDNHEQRLIPALAGSVLTPIGLFIFAWTHYAHIHWIVPMIGVVTFCVGMFWIIMALFTYVPVSYTQFTASIYTSNGLARSMIACSAVHIARPLFINVGTHEGVTILACLNILGIPATWYIYKKGAQLRAKSKFAQG</sequence>
<dbReference type="Proteomes" id="UP000236546">
    <property type="component" value="Unassembled WGS sequence"/>
</dbReference>
<evidence type="ECO:0000256" key="5">
    <source>
        <dbReference type="SAM" id="Phobius"/>
    </source>
</evidence>
<evidence type="ECO:0000256" key="1">
    <source>
        <dbReference type="ARBA" id="ARBA00004141"/>
    </source>
</evidence>
<feature type="transmembrane region" description="Helical" evidence="5">
    <location>
        <begin position="393"/>
        <end position="414"/>
    </location>
</feature>
<dbReference type="PANTHER" id="PTHR23502:SF23">
    <property type="entry name" value="FLUCONAZOLE RESISTANCE PROTEIN 1"/>
    <property type="match status" value="1"/>
</dbReference>
<feature type="transmembrane region" description="Helical" evidence="5">
    <location>
        <begin position="278"/>
        <end position="297"/>
    </location>
</feature>
<dbReference type="InterPro" id="IPR020846">
    <property type="entry name" value="MFS_dom"/>
</dbReference>